<evidence type="ECO:0000313" key="2">
    <source>
        <dbReference type="Proteomes" id="UP000277580"/>
    </source>
</evidence>
<dbReference type="Proteomes" id="UP000277580">
    <property type="component" value="Unassembled WGS sequence"/>
</dbReference>
<sequence>MASEARLQPTSITIIIVGHIFTIPNDPLEAFHPTRTQTIASFRAVAAGTATATDISFIFSAAIAPDTTASTSYFCPALPGSGSAERTPIMTQLVPARYSGGTREIKIDNHTFILPTDAVYVFLATREMTIAASRKVLVGPAAAGSGSDMAFVFGTAIIATRDKTRNVDTESVTKRQARLAGGEGTTVLIAHDTEEIEDDQDDCDEEDNYATLTAASQGGFSPRSWKDLTLTVPFLSQCLFRRVVRDTREAATDSTPCTPTPIITPVPTLATNTADSSQKYPTGPHSYYFSATLHCRPRAKDLPRYLL</sequence>
<name>A0A3N4KMT1_9PEZI</name>
<gene>
    <name evidence="1" type="ORF">P167DRAFT_576007</name>
</gene>
<reference evidence="1 2" key="1">
    <citation type="journal article" date="2018" name="Nat. Ecol. Evol.">
        <title>Pezizomycetes genomes reveal the molecular basis of ectomycorrhizal truffle lifestyle.</title>
        <authorList>
            <person name="Murat C."/>
            <person name="Payen T."/>
            <person name="Noel B."/>
            <person name="Kuo A."/>
            <person name="Morin E."/>
            <person name="Chen J."/>
            <person name="Kohler A."/>
            <person name="Krizsan K."/>
            <person name="Balestrini R."/>
            <person name="Da Silva C."/>
            <person name="Montanini B."/>
            <person name="Hainaut M."/>
            <person name="Levati E."/>
            <person name="Barry K.W."/>
            <person name="Belfiori B."/>
            <person name="Cichocki N."/>
            <person name="Clum A."/>
            <person name="Dockter R.B."/>
            <person name="Fauchery L."/>
            <person name="Guy J."/>
            <person name="Iotti M."/>
            <person name="Le Tacon F."/>
            <person name="Lindquist E.A."/>
            <person name="Lipzen A."/>
            <person name="Malagnac F."/>
            <person name="Mello A."/>
            <person name="Molinier V."/>
            <person name="Miyauchi S."/>
            <person name="Poulain J."/>
            <person name="Riccioni C."/>
            <person name="Rubini A."/>
            <person name="Sitrit Y."/>
            <person name="Splivallo R."/>
            <person name="Traeger S."/>
            <person name="Wang M."/>
            <person name="Zifcakova L."/>
            <person name="Wipf D."/>
            <person name="Zambonelli A."/>
            <person name="Paolocci F."/>
            <person name="Nowrousian M."/>
            <person name="Ottonello S."/>
            <person name="Baldrian P."/>
            <person name="Spatafora J.W."/>
            <person name="Henrissat B."/>
            <person name="Nagy L.G."/>
            <person name="Aury J.M."/>
            <person name="Wincker P."/>
            <person name="Grigoriev I.V."/>
            <person name="Bonfante P."/>
            <person name="Martin F.M."/>
        </authorList>
    </citation>
    <scope>NUCLEOTIDE SEQUENCE [LARGE SCALE GENOMIC DNA]</scope>
    <source>
        <strain evidence="1 2">CCBAS932</strain>
    </source>
</reference>
<organism evidence="1 2">
    <name type="scientific">Morchella conica CCBAS932</name>
    <dbReference type="NCBI Taxonomy" id="1392247"/>
    <lineage>
        <taxon>Eukaryota</taxon>
        <taxon>Fungi</taxon>
        <taxon>Dikarya</taxon>
        <taxon>Ascomycota</taxon>
        <taxon>Pezizomycotina</taxon>
        <taxon>Pezizomycetes</taxon>
        <taxon>Pezizales</taxon>
        <taxon>Morchellaceae</taxon>
        <taxon>Morchella</taxon>
    </lineage>
</organism>
<proteinExistence type="predicted"/>
<protein>
    <submittedName>
        <fullName evidence="1">Uncharacterized protein</fullName>
    </submittedName>
</protein>
<dbReference type="OrthoDB" id="10551398at2759"/>
<dbReference type="EMBL" id="ML119141">
    <property type="protein sequence ID" value="RPB10689.1"/>
    <property type="molecule type" value="Genomic_DNA"/>
</dbReference>
<dbReference type="AlphaFoldDB" id="A0A3N4KMT1"/>
<evidence type="ECO:0000313" key="1">
    <source>
        <dbReference type="EMBL" id="RPB10689.1"/>
    </source>
</evidence>
<accession>A0A3N4KMT1</accession>
<dbReference type="InParanoid" id="A0A3N4KMT1"/>
<keyword evidence="2" id="KW-1185">Reference proteome</keyword>